<dbReference type="PANTHER" id="PTHR42886">
    <property type="entry name" value="RE40534P-RELATED"/>
    <property type="match status" value="1"/>
</dbReference>
<evidence type="ECO:0000313" key="1">
    <source>
        <dbReference type="EMBL" id="OAY66355.1"/>
    </source>
</evidence>
<proteinExistence type="predicted"/>
<gene>
    <name evidence="1" type="ORF">ACMD2_13908</name>
</gene>
<sequence>MFGLPTHRIIHLCVHSDSAIAMFAPALMCIRSERCRYMFRLMCTESDPIRKTNGHNLRPRYPRHGHVLLAALLGAAHLLPSPHHRLHLRHSQTLPPPPPLVSLLQTLHLHSQPQRIARSGNPRSSCRSHGDRGNFELIDRCRVDSPVEVEEGFGALMALPGDEADKLPIGSRNGLSNMSQQKIVIKNKHGENLVGLLHEAGSKELVILCHGFRSSKESKTISSLSDSLTSENVSTFRFDFSEMGRVRAHFSMETTERESATKCYYGHSKGGNVVILYASIYNDISIVINISGRFHMKRGIEERLGKDYMERIEEDGFIDVRDKMGRYAYRVTKESLMDRLKTDMGSACSLVDKNCRVLTIHGSEDDIVPSEDALEFANTIGDPCVRMKSMGTQDIILGLRRGKYYTAAVFAFVGSVQAEEIESRDAGDCDHAYAHQECAHNPFPDPGAELAVEVAYLHPLQLCLPELPQHRRLRCCRHRRQRHEQLQLESSHNTY</sequence>
<dbReference type="AlphaFoldDB" id="A0A199UP04"/>
<dbReference type="InterPro" id="IPR029058">
    <property type="entry name" value="AB_hydrolase_fold"/>
</dbReference>
<reference evidence="1 2" key="1">
    <citation type="journal article" date="2016" name="DNA Res.">
        <title>The draft genome of MD-2 pineapple using hybrid error correction of long reads.</title>
        <authorList>
            <person name="Redwan R.M."/>
            <person name="Saidin A."/>
            <person name="Kumar S.V."/>
        </authorList>
    </citation>
    <scope>NUCLEOTIDE SEQUENCE [LARGE SCALE GENOMIC DNA]</scope>
    <source>
        <strain evidence="2">cv. MD2</strain>
        <tissue evidence="1">Leaf</tissue>
    </source>
</reference>
<organism evidence="1 2">
    <name type="scientific">Ananas comosus</name>
    <name type="common">Pineapple</name>
    <name type="synonym">Ananas ananas</name>
    <dbReference type="NCBI Taxonomy" id="4615"/>
    <lineage>
        <taxon>Eukaryota</taxon>
        <taxon>Viridiplantae</taxon>
        <taxon>Streptophyta</taxon>
        <taxon>Embryophyta</taxon>
        <taxon>Tracheophyta</taxon>
        <taxon>Spermatophyta</taxon>
        <taxon>Magnoliopsida</taxon>
        <taxon>Liliopsida</taxon>
        <taxon>Poales</taxon>
        <taxon>Bromeliaceae</taxon>
        <taxon>Bromelioideae</taxon>
        <taxon>Ananas</taxon>
    </lineage>
</organism>
<accession>A0A199UP04</accession>
<comment type="caution">
    <text evidence="1">The sequence shown here is derived from an EMBL/GenBank/DDBJ whole genome shotgun (WGS) entry which is preliminary data.</text>
</comment>
<name>A0A199UP04_ANACO</name>
<dbReference type="EMBL" id="LSRQ01006287">
    <property type="protein sequence ID" value="OAY66355.1"/>
    <property type="molecule type" value="Genomic_DNA"/>
</dbReference>
<dbReference type="Proteomes" id="UP000092600">
    <property type="component" value="Unassembled WGS sequence"/>
</dbReference>
<dbReference type="Gene3D" id="3.40.50.1820">
    <property type="entry name" value="alpha/beta hydrolase"/>
    <property type="match status" value="1"/>
</dbReference>
<protein>
    <recommendedName>
        <fullName evidence="3">Serine aminopeptidase S33 domain-containing protein</fullName>
    </recommendedName>
</protein>
<dbReference type="PANTHER" id="PTHR42886:SF53">
    <property type="entry name" value="ALPHA_BETA-HYDROLASES SUPERFAMILY PROTEIN"/>
    <property type="match status" value="1"/>
</dbReference>
<evidence type="ECO:0008006" key="3">
    <source>
        <dbReference type="Google" id="ProtNLM"/>
    </source>
</evidence>
<dbReference type="SUPFAM" id="SSF53474">
    <property type="entry name" value="alpha/beta-Hydrolases"/>
    <property type="match status" value="1"/>
</dbReference>
<dbReference type="STRING" id="4615.A0A199UP04"/>
<evidence type="ECO:0000313" key="2">
    <source>
        <dbReference type="Proteomes" id="UP000092600"/>
    </source>
</evidence>